<evidence type="ECO:0000313" key="2">
    <source>
        <dbReference type="EMBL" id="TYB76055.1"/>
    </source>
</evidence>
<protein>
    <submittedName>
        <fullName evidence="2">Uncharacterized protein</fullName>
    </submittedName>
</protein>
<sequence length="286" mass="30818">MRKKMVLLGLLFTFAGLFAQVGIGTIHPKATLDIHGSPSKTAITDGLLPPRLLRSELISKTGYTASQTGAIIYITDLSGENNTQTVNVTAVGYFYFDGSAWHRIIYDNEFGDIKQSLKNTDHSGWIHLNGRTISSLSITQEMQAIALGFTGNLPNANDAFLVQNNNPLGSVTSSNHKTISQANLPDIEFKGDTNLTSTGDQWLSKVQNFPGESGYNSVTITKTRGSSGLFSSKITNGYDDDPNEMTSTYTETDHSHAISINSGGGNVALNVTPKSLSVNTFIYLGN</sequence>
<name>A0A8H2LDA7_9FLAO</name>
<reference evidence="2 3" key="1">
    <citation type="submission" date="2019-08" db="EMBL/GenBank/DDBJ databases">
        <title>Genomes of Antarctic Bizionia species.</title>
        <authorList>
            <person name="Bowman J.P."/>
        </authorList>
    </citation>
    <scope>NUCLEOTIDE SEQUENCE [LARGE SCALE GENOMIC DNA]</scope>
    <source>
        <strain evidence="2 3">HFD</strain>
    </source>
</reference>
<comment type="caution">
    <text evidence="2">The sequence shown here is derived from an EMBL/GenBank/DDBJ whole genome shotgun (WGS) entry which is preliminary data.</text>
</comment>
<dbReference type="EMBL" id="VSKM01000005">
    <property type="protein sequence ID" value="TYB76055.1"/>
    <property type="molecule type" value="Genomic_DNA"/>
</dbReference>
<proteinExistence type="predicted"/>
<feature type="signal peptide" evidence="1">
    <location>
        <begin position="1"/>
        <end position="19"/>
    </location>
</feature>
<feature type="chain" id="PRO_5034856105" evidence="1">
    <location>
        <begin position="20"/>
        <end position="286"/>
    </location>
</feature>
<keyword evidence="3" id="KW-1185">Reference proteome</keyword>
<evidence type="ECO:0000313" key="3">
    <source>
        <dbReference type="Proteomes" id="UP000323324"/>
    </source>
</evidence>
<accession>A0A8H2LDA7</accession>
<evidence type="ECO:0000256" key="1">
    <source>
        <dbReference type="SAM" id="SignalP"/>
    </source>
</evidence>
<dbReference type="RefSeq" id="WP_148369453.1">
    <property type="nucleotide sequence ID" value="NZ_VSKM01000005.1"/>
</dbReference>
<keyword evidence="1" id="KW-0732">Signal</keyword>
<dbReference type="Proteomes" id="UP000323324">
    <property type="component" value="Unassembled WGS sequence"/>
</dbReference>
<gene>
    <name evidence="2" type="ORF">ES676_06275</name>
</gene>
<organism evidence="2 3">
    <name type="scientific">Bizionia saleffrena</name>
    <dbReference type="NCBI Taxonomy" id="291189"/>
    <lineage>
        <taxon>Bacteria</taxon>
        <taxon>Pseudomonadati</taxon>
        <taxon>Bacteroidota</taxon>
        <taxon>Flavobacteriia</taxon>
        <taxon>Flavobacteriales</taxon>
        <taxon>Flavobacteriaceae</taxon>
        <taxon>Bizionia</taxon>
    </lineage>
</organism>
<dbReference type="AlphaFoldDB" id="A0A8H2LDA7"/>